<dbReference type="InterPro" id="IPR014016">
    <property type="entry name" value="UvrD-like_ATP-bd"/>
</dbReference>
<dbReference type="AlphaFoldDB" id="A0A835YRE3"/>
<keyword evidence="4" id="KW-0067">ATP-binding</keyword>
<dbReference type="Pfam" id="PF00580">
    <property type="entry name" value="UvrD-helicase"/>
    <property type="match status" value="1"/>
</dbReference>
<comment type="caution">
    <text evidence="7">The sequence shown here is derived from an EMBL/GenBank/DDBJ whole genome shotgun (WGS) entry which is preliminary data.</text>
</comment>
<dbReference type="OrthoDB" id="47936at2759"/>
<feature type="compositionally biased region" description="Acidic residues" evidence="5">
    <location>
        <begin position="233"/>
        <end position="253"/>
    </location>
</feature>
<evidence type="ECO:0000313" key="7">
    <source>
        <dbReference type="EMBL" id="KAG5179774.1"/>
    </source>
</evidence>
<proteinExistence type="predicted"/>
<keyword evidence="1" id="KW-0547">Nucleotide-binding</keyword>
<dbReference type="GO" id="GO:0004386">
    <property type="term" value="F:helicase activity"/>
    <property type="evidence" value="ECO:0007669"/>
    <property type="project" value="UniProtKB-KW"/>
</dbReference>
<dbReference type="Gene3D" id="3.40.50.300">
    <property type="entry name" value="P-loop containing nucleotide triphosphate hydrolases"/>
    <property type="match status" value="1"/>
</dbReference>
<dbReference type="GO" id="GO:0016787">
    <property type="term" value="F:hydrolase activity"/>
    <property type="evidence" value="ECO:0007669"/>
    <property type="project" value="UniProtKB-KW"/>
</dbReference>
<feature type="domain" description="UvrD-like helicase ATP-binding" evidence="6">
    <location>
        <begin position="305"/>
        <end position="367"/>
    </location>
</feature>
<keyword evidence="2" id="KW-0378">Hydrolase</keyword>
<evidence type="ECO:0000256" key="1">
    <source>
        <dbReference type="ARBA" id="ARBA00022741"/>
    </source>
</evidence>
<organism evidence="7 8">
    <name type="scientific">Tribonema minus</name>
    <dbReference type="NCBI Taxonomy" id="303371"/>
    <lineage>
        <taxon>Eukaryota</taxon>
        <taxon>Sar</taxon>
        <taxon>Stramenopiles</taxon>
        <taxon>Ochrophyta</taxon>
        <taxon>PX clade</taxon>
        <taxon>Xanthophyceae</taxon>
        <taxon>Tribonematales</taxon>
        <taxon>Tribonemataceae</taxon>
        <taxon>Tribonema</taxon>
    </lineage>
</organism>
<gene>
    <name evidence="7" type="ORF">JKP88DRAFT_261254</name>
</gene>
<evidence type="ECO:0000256" key="2">
    <source>
        <dbReference type="ARBA" id="ARBA00022801"/>
    </source>
</evidence>
<name>A0A835YRE3_9STRA</name>
<evidence type="ECO:0000256" key="4">
    <source>
        <dbReference type="ARBA" id="ARBA00022840"/>
    </source>
</evidence>
<keyword evidence="3" id="KW-0347">Helicase</keyword>
<keyword evidence="8" id="KW-1185">Reference proteome</keyword>
<feature type="region of interest" description="Disordered" evidence="5">
    <location>
        <begin position="279"/>
        <end position="302"/>
    </location>
</feature>
<evidence type="ECO:0000256" key="3">
    <source>
        <dbReference type="ARBA" id="ARBA00022806"/>
    </source>
</evidence>
<dbReference type="GO" id="GO:0005524">
    <property type="term" value="F:ATP binding"/>
    <property type="evidence" value="ECO:0007669"/>
    <property type="project" value="UniProtKB-KW"/>
</dbReference>
<feature type="region of interest" description="Disordered" evidence="5">
    <location>
        <begin position="227"/>
        <end position="257"/>
    </location>
</feature>
<dbReference type="Proteomes" id="UP000664859">
    <property type="component" value="Unassembled WGS sequence"/>
</dbReference>
<protein>
    <recommendedName>
        <fullName evidence="6">UvrD-like helicase ATP-binding domain-containing protein</fullName>
    </recommendedName>
</protein>
<evidence type="ECO:0000259" key="6">
    <source>
        <dbReference type="Pfam" id="PF00580"/>
    </source>
</evidence>
<reference evidence="7" key="1">
    <citation type="submission" date="2021-02" db="EMBL/GenBank/DDBJ databases">
        <title>First Annotated Genome of the Yellow-green Alga Tribonema minus.</title>
        <authorList>
            <person name="Mahan K.M."/>
        </authorList>
    </citation>
    <scope>NUCLEOTIDE SEQUENCE</scope>
    <source>
        <strain evidence="7">UTEX B ZZ1240</strain>
    </source>
</reference>
<dbReference type="InterPro" id="IPR027417">
    <property type="entry name" value="P-loop_NTPase"/>
</dbReference>
<accession>A0A835YRE3</accession>
<dbReference type="SUPFAM" id="SSF52540">
    <property type="entry name" value="P-loop containing nucleoside triphosphate hydrolases"/>
    <property type="match status" value="1"/>
</dbReference>
<evidence type="ECO:0000256" key="5">
    <source>
        <dbReference type="SAM" id="MobiDB-lite"/>
    </source>
</evidence>
<dbReference type="EMBL" id="JAFCMP010000445">
    <property type="protein sequence ID" value="KAG5179774.1"/>
    <property type="molecule type" value="Genomic_DNA"/>
</dbReference>
<sequence length="690" mass="73999">MPLLAHRRALLWETAPTDAAPGFELPPAPPLASAAALAASVRAVFGTRLRRDAVYEWVDEAEASAGTDAGTGGPENSFAAALRVLAAPLRLSDRDGWALLALAMVACAPRLRAALCCAAARPLLPPSSVRTSKLLYLCFNVSVREAAAASFPANVACKSMYQLARAVTAARYPRIAQRLQAYDVADALGVPMVQAGAAVAALERWFCSADPEVGPQNCVLNVVRAPPASAGENDGENDGESDGENAGDSDGDSDGNSALEAALESSCQEVVQLAQVVRQQMRDGPSQGQGGAANGARDGGSAPKELLMTHAGYLKLYQLSRPDFKSKFDYVMLDEAQDSSPCMLDIVMQQRGCAVICVGDHHQAIYGQSTKWFCVAVGPCATPPSLTMDAQRLPPLLQLLRGREERDRVCACLDAQSWDALVHVEIWFDLNQLHEEECCELNQLYEAEERADAWQMFLTMALGSTQDSVRALLGGVDPDDQLEHVALFDDLLDRKDLLELRQLPLEGGFEVLSVAAEEGLLGLALTAAPDEHDVYFLDAAPNKRAKAAVYNAVLKVTTAELHEEAFKTRLGSKRGKAASDASRIAKADKDDAVAVAAAVAAVAKTTEERRANGKHYIMPHRFGLLFDGWIMARCLCNIYRGLQGGRTRGFQSTGCNYEGLDVFDCARLGGLGVQHLTWSGFSSMDAVAFL</sequence>
<evidence type="ECO:0000313" key="8">
    <source>
        <dbReference type="Proteomes" id="UP000664859"/>
    </source>
</evidence>